<keyword evidence="3 5" id="KW-1133">Transmembrane helix</keyword>
<dbReference type="SUPFAM" id="SSF103481">
    <property type="entry name" value="Multidrug resistance efflux transporter EmrE"/>
    <property type="match status" value="2"/>
</dbReference>
<dbReference type="PANTHER" id="PTHR32322:SF9">
    <property type="entry name" value="AMINO-ACID METABOLITE EFFLUX PUMP-RELATED"/>
    <property type="match status" value="1"/>
</dbReference>
<evidence type="ECO:0000259" key="6">
    <source>
        <dbReference type="Pfam" id="PF00892"/>
    </source>
</evidence>
<accession>A0ABU3KKN0</accession>
<gene>
    <name evidence="7" type="ORF">RAE19_04470</name>
</gene>
<protein>
    <submittedName>
        <fullName evidence="7">DMT family transporter</fullName>
    </submittedName>
</protein>
<feature type="transmembrane region" description="Helical" evidence="5">
    <location>
        <begin position="77"/>
        <end position="98"/>
    </location>
</feature>
<feature type="transmembrane region" description="Helical" evidence="5">
    <location>
        <begin position="279"/>
        <end position="301"/>
    </location>
</feature>
<feature type="transmembrane region" description="Helical" evidence="5">
    <location>
        <begin position="131"/>
        <end position="148"/>
    </location>
</feature>
<evidence type="ECO:0000256" key="1">
    <source>
        <dbReference type="ARBA" id="ARBA00004141"/>
    </source>
</evidence>
<dbReference type="RefSeq" id="WP_313873782.1">
    <property type="nucleotide sequence ID" value="NZ_JAVBIK010000001.1"/>
</dbReference>
<reference evidence="7 8" key="1">
    <citation type="submission" date="2023-08" db="EMBL/GenBank/DDBJ databases">
        <title>Rhodoferax potami sp. nov. and Rhodoferax mekongensis sp. nov., isolated from the Mekong River in Thailand.</title>
        <authorList>
            <person name="Kitikhun S."/>
            <person name="Charoenyingcharoen P."/>
            <person name="Siriarchawattana P."/>
            <person name="Likhitrattanapisal S."/>
            <person name="Nilsakha T."/>
            <person name="Chanpet A."/>
            <person name="Rattanawaree P."/>
            <person name="Ingsriswang S."/>
        </authorList>
    </citation>
    <scope>NUCLEOTIDE SEQUENCE [LARGE SCALE GENOMIC DNA]</scope>
    <source>
        <strain evidence="7 8">TBRC 17660</strain>
    </source>
</reference>
<organism evidence="7 8">
    <name type="scientific">Rhodoferax potami</name>
    <dbReference type="NCBI Taxonomy" id="3068338"/>
    <lineage>
        <taxon>Bacteria</taxon>
        <taxon>Pseudomonadati</taxon>
        <taxon>Pseudomonadota</taxon>
        <taxon>Betaproteobacteria</taxon>
        <taxon>Burkholderiales</taxon>
        <taxon>Comamonadaceae</taxon>
        <taxon>Rhodoferax</taxon>
    </lineage>
</organism>
<sequence length="310" mass="32113">MSAPSTSPSSPAAPARVFDFVLLAAIWGASFLFMRTSGKAFGALPTAGLRVCIASLFLLPLLALRGQIPALRQHWKLCFTVGVLNSAIPFACLSWALLSISTGLSALLNATVPLFGAAIAWWWLGDKLQGSRVLGLVVGFLGVAMLALNRDAGGAPGAGSSTLAVIACLTACLFYGISASFTRRFLPGVPSLVLATGSQLGASLVLLPLAIWTWPAEPAPLQAWGAVIALGVVCTGLAYVIFFRLIERTGPSRALSVTYAIPVFAILYGVVLLGESVTLWMGLCGAVIMLGTSLSTGLLSWGKAPLPPGD</sequence>
<feature type="transmembrane region" description="Helical" evidence="5">
    <location>
        <begin position="47"/>
        <end position="65"/>
    </location>
</feature>
<dbReference type="Pfam" id="PF00892">
    <property type="entry name" value="EamA"/>
    <property type="match status" value="2"/>
</dbReference>
<proteinExistence type="predicted"/>
<dbReference type="InterPro" id="IPR037185">
    <property type="entry name" value="EmrE-like"/>
</dbReference>
<feature type="domain" description="EamA" evidence="6">
    <location>
        <begin position="21"/>
        <end position="147"/>
    </location>
</feature>
<name>A0ABU3KKN0_9BURK</name>
<dbReference type="Proteomes" id="UP001321700">
    <property type="component" value="Unassembled WGS sequence"/>
</dbReference>
<feature type="transmembrane region" description="Helical" evidence="5">
    <location>
        <begin position="17"/>
        <end position="35"/>
    </location>
</feature>
<evidence type="ECO:0000313" key="8">
    <source>
        <dbReference type="Proteomes" id="UP001321700"/>
    </source>
</evidence>
<feature type="transmembrane region" description="Helical" evidence="5">
    <location>
        <begin position="154"/>
        <end position="177"/>
    </location>
</feature>
<feature type="transmembrane region" description="Helical" evidence="5">
    <location>
        <begin position="189"/>
        <end position="211"/>
    </location>
</feature>
<comment type="caution">
    <text evidence="7">The sequence shown here is derived from an EMBL/GenBank/DDBJ whole genome shotgun (WGS) entry which is preliminary data.</text>
</comment>
<dbReference type="InterPro" id="IPR050638">
    <property type="entry name" value="AA-Vitamin_Transporters"/>
</dbReference>
<feature type="transmembrane region" description="Helical" evidence="5">
    <location>
        <begin position="254"/>
        <end position="273"/>
    </location>
</feature>
<evidence type="ECO:0000256" key="5">
    <source>
        <dbReference type="SAM" id="Phobius"/>
    </source>
</evidence>
<feature type="domain" description="EamA" evidence="6">
    <location>
        <begin position="163"/>
        <end position="295"/>
    </location>
</feature>
<keyword evidence="8" id="KW-1185">Reference proteome</keyword>
<evidence type="ECO:0000256" key="2">
    <source>
        <dbReference type="ARBA" id="ARBA00022692"/>
    </source>
</evidence>
<dbReference type="InterPro" id="IPR000620">
    <property type="entry name" value="EamA_dom"/>
</dbReference>
<dbReference type="EMBL" id="JAVBIK010000001">
    <property type="protein sequence ID" value="MDT7517998.1"/>
    <property type="molecule type" value="Genomic_DNA"/>
</dbReference>
<evidence type="ECO:0000256" key="4">
    <source>
        <dbReference type="ARBA" id="ARBA00023136"/>
    </source>
</evidence>
<keyword evidence="4 5" id="KW-0472">Membrane</keyword>
<feature type="transmembrane region" description="Helical" evidence="5">
    <location>
        <begin position="223"/>
        <end position="242"/>
    </location>
</feature>
<dbReference type="PANTHER" id="PTHR32322">
    <property type="entry name" value="INNER MEMBRANE TRANSPORTER"/>
    <property type="match status" value="1"/>
</dbReference>
<keyword evidence="2 5" id="KW-0812">Transmembrane</keyword>
<feature type="transmembrane region" description="Helical" evidence="5">
    <location>
        <begin position="104"/>
        <end position="124"/>
    </location>
</feature>
<comment type="subcellular location">
    <subcellularLocation>
        <location evidence="1">Membrane</location>
        <topology evidence="1">Multi-pass membrane protein</topology>
    </subcellularLocation>
</comment>
<evidence type="ECO:0000313" key="7">
    <source>
        <dbReference type="EMBL" id="MDT7517998.1"/>
    </source>
</evidence>
<evidence type="ECO:0000256" key="3">
    <source>
        <dbReference type="ARBA" id="ARBA00022989"/>
    </source>
</evidence>